<name>A0AA46Q476_CYTFI</name>
<reference evidence="2" key="1">
    <citation type="submission" date="2022-10" db="EMBL/GenBank/DDBJ databases">
        <title>Mechanism of multi-heavy metal repair in Cytobacillus Firmus M7.</title>
        <authorList>
            <person name="Li X."/>
            <person name="Yu C."/>
        </authorList>
    </citation>
    <scope>NUCLEOTIDE SEQUENCE</scope>
    <source>
        <strain evidence="2">M7</strain>
    </source>
</reference>
<dbReference type="RefSeq" id="WP_163145023.1">
    <property type="nucleotide sequence ID" value="NZ_CP098323.1"/>
</dbReference>
<organism evidence="2 3">
    <name type="scientific">Cytobacillus firmus</name>
    <name type="common">Bacillus firmus</name>
    <dbReference type="NCBI Taxonomy" id="1399"/>
    <lineage>
        <taxon>Bacteria</taxon>
        <taxon>Bacillati</taxon>
        <taxon>Bacillota</taxon>
        <taxon>Bacilli</taxon>
        <taxon>Bacillales</taxon>
        <taxon>Bacillaceae</taxon>
        <taxon>Cytobacillus</taxon>
    </lineage>
</organism>
<sequence length="198" mass="22223">MTHTAILLAAGHSSRMGTLKGLLPWNGTTLFEHQLNTLKKSVFTDIVVVLGYEAEKFLSIAKKYSAKLIINEHFQDGKCSSIIAGVKAADTLSETILITSVDQPLHSVIINKLAGNLRRSRCLIAVPSHQGKRGHPILFSSGLRNELLSLKEEKMGLRHVIQQHEKFLLEVPVEDEQIHLNLNHQEDYINALNKYTRR</sequence>
<dbReference type="Pfam" id="PF12804">
    <property type="entry name" value="NTP_transf_3"/>
    <property type="match status" value="1"/>
</dbReference>
<proteinExistence type="predicted"/>
<evidence type="ECO:0000313" key="3">
    <source>
        <dbReference type="Proteomes" id="UP001163104"/>
    </source>
</evidence>
<protein>
    <submittedName>
        <fullName evidence="2">Nucleotidyltransferase family protein</fullName>
    </submittedName>
</protein>
<dbReference type="EMBL" id="CP107027">
    <property type="protein sequence ID" value="UYG96044.1"/>
    <property type="molecule type" value="Genomic_DNA"/>
</dbReference>
<evidence type="ECO:0000259" key="1">
    <source>
        <dbReference type="Pfam" id="PF12804"/>
    </source>
</evidence>
<dbReference type="Gene3D" id="3.90.550.10">
    <property type="entry name" value="Spore Coat Polysaccharide Biosynthesis Protein SpsA, Chain A"/>
    <property type="match status" value="1"/>
</dbReference>
<dbReference type="PANTHER" id="PTHR43777">
    <property type="entry name" value="MOLYBDENUM COFACTOR CYTIDYLYLTRANSFERASE"/>
    <property type="match status" value="1"/>
</dbReference>
<dbReference type="SUPFAM" id="SSF53448">
    <property type="entry name" value="Nucleotide-diphospho-sugar transferases"/>
    <property type="match status" value="1"/>
</dbReference>
<accession>A0AA46Q476</accession>
<dbReference type="GO" id="GO:0016779">
    <property type="term" value="F:nucleotidyltransferase activity"/>
    <property type="evidence" value="ECO:0007669"/>
    <property type="project" value="UniProtKB-ARBA"/>
</dbReference>
<dbReference type="AlphaFoldDB" id="A0AA46Q476"/>
<dbReference type="InterPro" id="IPR029044">
    <property type="entry name" value="Nucleotide-diphossugar_trans"/>
</dbReference>
<dbReference type="PANTHER" id="PTHR43777:SF1">
    <property type="entry name" value="MOLYBDENUM COFACTOR CYTIDYLYLTRANSFERASE"/>
    <property type="match status" value="1"/>
</dbReference>
<gene>
    <name evidence="2" type="ORF">OD459_03165</name>
</gene>
<dbReference type="Proteomes" id="UP001163104">
    <property type="component" value="Chromosome"/>
</dbReference>
<dbReference type="InterPro" id="IPR025877">
    <property type="entry name" value="MobA-like_NTP_Trfase"/>
</dbReference>
<evidence type="ECO:0000313" key="2">
    <source>
        <dbReference type="EMBL" id="UYG96044.1"/>
    </source>
</evidence>
<feature type="domain" description="MobA-like NTP transferase" evidence="1">
    <location>
        <begin position="5"/>
        <end position="166"/>
    </location>
</feature>
<dbReference type="CDD" id="cd04182">
    <property type="entry name" value="GT_2_like_f"/>
    <property type="match status" value="1"/>
</dbReference>